<accession>A0A2P7QZ81</accession>
<reference evidence="1 2" key="1">
    <citation type="submission" date="2018-03" db="EMBL/GenBank/DDBJ databases">
        <title>The draft genome of Sphingosinicella sp. GL-C-18.</title>
        <authorList>
            <person name="Liu L."/>
            <person name="Li L."/>
            <person name="Liang L."/>
            <person name="Zhang X."/>
            <person name="Wang T."/>
        </authorList>
    </citation>
    <scope>NUCLEOTIDE SEQUENCE [LARGE SCALE GENOMIC DNA]</scope>
    <source>
        <strain evidence="1 2">GL-C-18</strain>
    </source>
</reference>
<gene>
    <name evidence="1" type="ORF">C7I55_02425</name>
</gene>
<dbReference type="AlphaFoldDB" id="A0A2P7QZ81"/>
<evidence type="ECO:0008006" key="3">
    <source>
        <dbReference type="Google" id="ProtNLM"/>
    </source>
</evidence>
<protein>
    <recommendedName>
        <fullName evidence="3">DUF551 domain-containing protein</fullName>
    </recommendedName>
</protein>
<name>A0A2P7QZ81_9SPHN</name>
<sequence>MEQSWRPIDDHPLPEGPLLIVSEGRCCIAVLVGGTGPEGAWQVFMDPYTDALYAWPTHWLPLPDLPDQG</sequence>
<dbReference type="Proteomes" id="UP000241167">
    <property type="component" value="Unassembled WGS sequence"/>
</dbReference>
<evidence type="ECO:0000313" key="2">
    <source>
        <dbReference type="Proteomes" id="UP000241167"/>
    </source>
</evidence>
<keyword evidence="2" id="KW-1185">Reference proteome</keyword>
<evidence type="ECO:0000313" key="1">
    <source>
        <dbReference type="EMBL" id="PSJ43253.1"/>
    </source>
</evidence>
<proteinExistence type="predicted"/>
<comment type="caution">
    <text evidence="1">The sequence shown here is derived from an EMBL/GenBank/DDBJ whole genome shotgun (WGS) entry which is preliminary data.</text>
</comment>
<dbReference type="EMBL" id="PXYI01000001">
    <property type="protein sequence ID" value="PSJ43253.1"/>
    <property type="molecule type" value="Genomic_DNA"/>
</dbReference>
<organism evidence="1 2">
    <name type="scientific">Allosphingosinicella deserti</name>
    <dbReference type="NCBI Taxonomy" id="2116704"/>
    <lineage>
        <taxon>Bacteria</taxon>
        <taxon>Pseudomonadati</taxon>
        <taxon>Pseudomonadota</taxon>
        <taxon>Alphaproteobacteria</taxon>
        <taxon>Sphingomonadales</taxon>
        <taxon>Sphingomonadaceae</taxon>
        <taxon>Allosphingosinicella</taxon>
    </lineage>
</organism>